<dbReference type="RefSeq" id="WP_025023309.1">
    <property type="nucleotide sequence ID" value="NZ_AZDZ01000001.1"/>
</dbReference>
<dbReference type="EMBL" id="AZDZ01000001">
    <property type="protein sequence ID" value="KRK81124.1"/>
    <property type="molecule type" value="Genomic_DNA"/>
</dbReference>
<dbReference type="OrthoDB" id="9807853at2"/>
<keyword evidence="1" id="KW-0812">Transmembrane</keyword>
<keyword evidence="1" id="KW-0472">Membrane</keyword>
<comment type="caution">
    <text evidence="2">The sequence shown here is derived from an EMBL/GenBank/DDBJ whole genome shotgun (WGS) entry which is preliminary data.</text>
</comment>
<proteinExistence type="predicted"/>
<dbReference type="STRING" id="1423775.FD03_GL000716"/>
<dbReference type="eggNOG" id="COG3177">
    <property type="taxonomic scope" value="Bacteria"/>
</dbReference>
<evidence type="ECO:0000313" key="3">
    <source>
        <dbReference type="Proteomes" id="UP000051248"/>
    </source>
</evidence>
<reference evidence="2 3" key="1">
    <citation type="journal article" date="2015" name="Genome Announc.">
        <title>Expanding the biotechnology potential of lactobacilli through comparative genomics of 213 strains and associated genera.</title>
        <authorList>
            <person name="Sun Z."/>
            <person name="Harris H.M."/>
            <person name="McCann A."/>
            <person name="Guo C."/>
            <person name="Argimon S."/>
            <person name="Zhang W."/>
            <person name="Yang X."/>
            <person name="Jeffery I.B."/>
            <person name="Cooney J.C."/>
            <person name="Kagawa T.F."/>
            <person name="Liu W."/>
            <person name="Song Y."/>
            <person name="Salvetti E."/>
            <person name="Wrobel A."/>
            <person name="Rasinkangas P."/>
            <person name="Parkhill J."/>
            <person name="Rea M.C."/>
            <person name="O'Sullivan O."/>
            <person name="Ritari J."/>
            <person name="Douillard F.P."/>
            <person name="Paul Ross R."/>
            <person name="Yang R."/>
            <person name="Briner A.E."/>
            <person name="Felis G.E."/>
            <person name="de Vos W.M."/>
            <person name="Barrangou R."/>
            <person name="Klaenhammer T.R."/>
            <person name="Caufield P.W."/>
            <person name="Cui Y."/>
            <person name="Zhang H."/>
            <person name="O'Toole P.W."/>
        </authorList>
    </citation>
    <scope>NUCLEOTIDE SEQUENCE [LARGE SCALE GENOMIC DNA]</scope>
    <source>
        <strain evidence="2 3">DSM 19682</strain>
    </source>
</reference>
<organism evidence="2 3">
    <name type="scientific">Companilactobacillus nodensis DSM 19682 = JCM 14932 = NBRC 107160</name>
    <dbReference type="NCBI Taxonomy" id="1423775"/>
    <lineage>
        <taxon>Bacteria</taxon>
        <taxon>Bacillati</taxon>
        <taxon>Bacillota</taxon>
        <taxon>Bacilli</taxon>
        <taxon>Lactobacillales</taxon>
        <taxon>Lactobacillaceae</taxon>
        <taxon>Companilactobacillus</taxon>
    </lineage>
</organism>
<evidence type="ECO:0000256" key="1">
    <source>
        <dbReference type="SAM" id="Phobius"/>
    </source>
</evidence>
<keyword evidence="1" id="KW-1133">Transmembrane helix</keyword>
<sequence>MHEYLDDKFNLTDKENKFVAKKNFVQLIHSNSKFEGVNTTLSQTKTIVEGMSVAGISIDDIGVIVNLKRGWKYVIDSEDEFNINSVKKINEIVDRDDAIEPGAIRTGNVQIGGVEYEPDIPTEKELKDDIDNIIVSTVLIVNSIVLTFSSQIVTALFVLSQLIIHILALLFKHSQITKR</sequence>
<dbReference type="AlphaFoldDB" id="A0A0R1KJ91"/>
<keyword evidence="3" id="KW-1185">Reference proteome</keyword>
<dbReference type="Proteomes" id="UP000051248">
    <property type="component" value="Unassembled WGS sequence"/>
</dbReference>
<dbReference type="InterPro" id="IPR036597">
    <property type="entry name" value="Fido-like_dom_sf"/>
</dbReference>
<evidence type="ECO:0000313" key="2">
    <source>
        <dbReference type="EMBL" id="KRK81124.1"/>
    </source>
</evidence>
<gene>
    <name evidence="2" type="ORF">FD03_GL000716</name>
</gene>
<accession>A0A0R1KJ91</accession>
<name>A0A0R1KJ91_9LACO</name>
<feature type="transmembrane region" description="Helical" evidence="1">
    <location>
        <begin position="152"/>
        <end position="171"/>
    </location>
</feature>
<dbReference type="PATRIC" id="fig|1423775.4.peg.731"/>
<dbReference type="Gene3D" id="1.10.3290.10">
    <property type="entry name" value="Fido-like domain"/>
    <property type="match status" value="1"/>
</dbReference>
<protein>
    <submittedName>
        <fullName evidence="2">Uncharacterized protein</fullName>
    </submittedName>
</protein>